<sequence>MDKEILTQYIDACELIKETERDIQRLRQRRKVILQDSVKGSMHEFPYAAQSYHIEGLAYATVQTPSLLDDEEKLLEERRAAAAEIKVRAEAWLNTVPQRLQRIIRMKIFEEMTWAQVAVRMGRKATPDGIRKEFENFMKVS</sequence>
<proteinExistence type="predicted"/>
<dbReference type="InterPro" id="IPR013324">
    <property type="entry name" value="RNA_pol_sigma_r3/r4-like"/>
</dbReference>
<dbReference type="HOGENOM" id="CLU_1821998_0_0_9"/>
<dbReference type="EMBL" id="ADLQ01000078">
    <property type="protein sequence ID" value="EGA92608.1"/>
    <property type="molecule type" value="Genomic_DNA"/>
</dbReference>
<name>E7GRF2_CLOS6</name>
<dbReference type="Proteomes" id="UP000002970">
    <property type="component" value="Unassembled WGS sequence"/>
</dbReference>
<dbReference type="Gene3D" id="1.10.10.10">
    <property type="entry name" value="Winged helix-like DNA-binding domain superfamily/Winged helix DNA-binding domain"/>
    <property type="match status" value="1"/>
</dbReference>
<keyword evidence="3" id="KW-1185">Reference proteome</keyword>
<evidence type="ECO:0000313" key="2">
    <source>
        <dbReference type="EMBL" id="EGA92608.1"/>
    </source>
</evidence>
<reference evidence="2 3" key="1">
    <citation type="submission" date="2010-12" db="EMBL/GenBank/DDBJ databases">
        <title>The Genome Sequence of Clostridium symbiosum strain WAL-14163.</title>
        <authorList>
            <person name="Earl A."/>
            <person name="Ward D."/>
            <person name="Feldgarden M."/>
            <person name="Gevers D."/>
            <person name="Finegold S.M."/>
            <person name="Summanen P.H."/>
            <person name="Molitoris D.R."/>
            <person name="Vaisanen M.L."/>
            <person name="Daigneault M."/>
            <person name="Young S.K."/>
            <person name="Zeng Q."/>
            <person name="Gargeya S."/>
            <person name="Fitzgerald M."/>
            <person name="Haas B."/>
            <person name="Abouelleil A."/>
            <person name="Alvarado L."/>
            <person name="Arachchi H.M."/>
            <person name="Berlin A."/>
            <person name="Brown A."/>
            <person name="Chapman S.B."/>
            <person name="Chen Z."/>
            <person name="Dunbar C."/>
            <person name="Freedman E."/>
            <person name="Gearin G."/>
            <person name="Gellesch M."/>
            <person name="Goldberg J."/>
            <person name="Griggs A."/>
            <person name="Gujja S."/>
            <person name="Heilman E."/>
            <person name="Heiman D."/>
            <person name="Howarth C."/>
            <person name="Larson L."/>
            <person name="Lui A."/>
            <person name="MacDonald P.J.P."/>
            <person name="Mehta T."/>
            <person name="Montmayeur A."/>
            <person name="Murphy C."/>
            <person name="Neiman D."/>
            <person name="Pearson M."/>
            <person name="Priest M."/>
            <person name="Roberts A."/>
            <person name="Saif S."/>
            <person name="Shea T."/>
            <person name="Shenoy N."/>
            <person name="Sisk P."/>
            <person name="Stolte C."/>
            <person name="Sykes S."/>
            <person name="White J."/>
            <person name="Yandava C."/>
            <person name="Nusbaum C."/>
            <person name="Birren B."/>
        </authorList>
    </citation>
    <scope>NUCLEOTIDE SEQUENCE [LARGE SCALE GENOMIC DNA]</scope>
    <source>
        <strain evidence="2 3">WAL-14163</strain>
    </source>
</reference>
<keyword evidence="1" id="KW-0175">Coiled coil</keyword>
<feature type="coiled-coil region" evidence="1">
    <location>
        <begin position="9"/>
        <end position="36"/>
    </location>
</feature>
<dbReference type="InterPro" id="IPR036388">
    <property type="entry name" value="WH-like_DNA-bd_sf"/>
</dbReference>
<dbReference type="AlphaFoldDB" id="E7GRF2"/>
<accession>E7GRF2</accession>
<evidence type="ECO:0000313" key="3">
    <source>
        <dbReference type="Proteomes" id="UP000002970"/>
    </source>
</evidence>
<gene>
    <name evidence="2" type="ORF">HMPREF9474_03497</name>
</gene>
<dbReference type="SUPFAM" id="SSF88659">
    <property type="entry name" value="Sigma3 and sigma4 domains of RNA polymerase sigma factors"/>
    <property type="match status" value="1"/>
</dbReference>
<dbReference type="eggNOG" id="ENOG5033EBS">
    <property type="taxonomic scope" value="Bacteria"/>
</dbReference>
<comment type="caution">
    <text evidence="2">The sequence shown here is derived from an EMBL/GenBank/DDBJ whole genome shotgun (WGS) entry which is preliminary data.</text>
</comment>
<evidence type="ECO:0000256" key="1">
    <source>
        <dbReference type="SAM" id="Coils"/>
    </source>
</evidence>
<protein>
    <submittedName>
        <fullName evidence="2">RNA polymerase sigma-70 factor</fullName>
    </submittedName>
</protein>
<organism evidence="2 3">
    <name type="scientific">Clostridium symbiosum (strain WAL-14163)</name>
    <dbReference type="NCBI Taxonomy" id="742740"/>
    <lineage>
        <taxon>Bacteria</taxon>
        <taxon>Bacillati</taxon>
        <taxon>Bacillota</taxon>
        <taxon>Clostridia</taxon>
        <taxon>Lachnospirales</taxon>
        <taxon>Lachnospiraceae</taxon>
        <taxon>Otoolea</taxon>
    </lineage>
</organism>
<dbReference type="RefSeq" id="WP_003503020.1">
    <property type="nucleotide sequence ID" value="NZ_GL834315.1"/>
</dbReference>